<accession>A0A1F5ZY41</accession>
<reference evidence="1 2" key="1">
    <citation type="journal article" date="2016" name="Nat. Commun.">
        <title>Thousands of microbial genomes shed light on interconnected biogeochemical processes in an aquifer system.</title>
        <authorList>
            <person name="Anantharaman K."/>
            <person name="Brown C.T."/>
            <person name="Hug L.A."/>
            <person name="Sharon I."/>
            <person name="Castelle C.J."/>
            <person name="Probst A.J."/>
            <person name="Thomas B.C."/>
            <person name="Singh A."/>
            <person name="Wilkins M.J."/>
            <person name="Karaoz U."/>
            <person name="Brodie E.L."/>
            <person name="Williams K.H."/>
            <person name="Hubbard S.S."/>
            <person name="Banfield J.F."/>
        </authorList>
    </citation>
    <scope>NUCLEOTIDE SEQUENCE [LARGE SCALE GENOMIC DNA]</scope>
</reference>
<dbReference type="EMBL" id="MFJM01000037">
    <property type="protein sequence ID" value="OGG17361.1"/>
    <property type="molecule type" value="Genomic_DNA"/>
</dbReference>
<evidence type="ECO:0000313" key="2">
    <source>
        <dbReference type="Proteomes" id="UP000176253"/>
    </source>
</evidence>
<proteinExistence type="predicted"/>
<evidence type="ECO:0000313" key="1">
    <source>
        <dbReference type="EMBL" id="OGG17361.1"/>
    </source>
</evidence>
<gene>
    <name evidence="1" type="ORF">A3D78_04070</name>
</gene>
<comment type="caution">
    <text evidence="1">The sequence shown here is derived from an EMBL/GenBank/DDBJ whole genome shotgun (WGS) entry which is preliminary data.</text>
</comment>
<sequence length="59" mass="6812">MKELIIILLSYSIFGKANHGPDRKHLEGDRLKFEGTVPKGDCPQYEMKKSMNTLIIRIH</sequence>
<organism evidence="1 2">
    <name type="scientific">Candidatus Gottesmanbacteria bacterium RIFCSPHIGHO2_02_FULL_39_14</name>
    <dbReference type="NCBI Taxonomy" id="1798383"/>
    <lineage>
        <taxon>Bacteria</taxon>
        <taxon>Candidatus Gottesmaniibacteriota</taxon>
    </lineage>
</organism>
<dbReference type="AlphaFoldDB" id="A0A1F5ZY41"/>
<name>A0A1F5ZY41_9BACT</name>
<dbReference type="Proteomes" id="UP000176253">
    <property type="component" value="Unassembled WGS sequence"/>
</dbReference>
<protein>
    <submittedName>
        <fullName evidence="1">Uncharacterized protein</fullName>
    </submittedName>
</protein>